<evidence type="ECO:0008006" key="4">
    <source>
        <dbReference type="Google" id="ProtNLM"/>
    </source>
</evidence>
<keyword evidence="1" id="KW-0472">Membrane</keyword>
<feature type="transmembrane region" description="Helical" evidence="1">
    <location>
        <begin position="278"/>
        <end position="301"/>
    </location>
</feature>
<keyword evidence="3" id="KW-1185">Reference proteome</keyword>
<protein>
    <recommendedName>
        <fullName evidence="4">Odorant receptor</fullName>
    </recommendedName>
</protein>
<keyword evidence="1" id="KW-1133">Transmembrane helix</keyword>
<feature type="transmembrane region" description="Helical" evidence="1">
    <location>
        <begin position="307"/>
        <end position="327"/>
    </location>
</feature>
<evidence type="ECO:0000313" key="3">
    <source>
        <dbReference type="Proteomes" id="UP001642540"/>
    </source>
</evidence>
<evidence type="ECO:0000313" key="2">
    <source>
        <dbReference type="EMBL" id="CAL8129252.1"/>
    </source>
</evidence>
<sequence>MEYDFKLIETALQLQASISKYTCVPSVIYWDINTSKWKYRRGTELITLPWQFLFIIMGIFGFLLYLYHLLNCFRSSCSIPTPIQYVFYLIIAIAMMCVGSNFVFFKSADDFCDSLNSLNAFVKYIQLQKSVRNTSERRRTGWRHIRFSDLRPKLPGIIAISAVLLCSVSPVPFTVAGMWFNLDPFYWLMFQFENWMETDFSAEIWNILFGFRVVITYIILAEGQRTMVTNTLVFVYESPLYFQCLAYCSSLPLGWESLQAYNTLRKARYMNIESCSQITGVSLGCGYLLLVFANAMILFGWGVLPPAIYVIVVMIAILLDLVMHLYFPQVTKIYDDSMNMIKIWNSKVSNIGFPKERKWIRAMLRTMRPIAFCCGFVGQLKKETKVNYFKSIFDGFFDVILAFKTK</sequence>
<dbReference type="EMBL" id="CAXLJM020000076">
    <property type="protein sequence ID" value="CAL8129252.1"/>
    <property type="molecule type" value="Genomic_DNA"/>
</dbReference>
<name>A0ABP1RJQ4_9HEXA</name>
<feature type="transmembrane region" description="Helical" evidence="1">
    <location>
        <begin position="156"/>
        <end position="180"/>
    </location>
</feature>
<proteinExistence type="predicted"/>
<accession>A0ABP1RJQ4</accession>
<keyword evidence="1" id="KW-0812">Transmembrane</keyword>
<feature type="transmembrane region" description="Helical" evidence="1">
    <location>
        <begin position="200"/>
        <end position="220"/>
    </location>
</feature>
<organism evidence="2 3">
    <name type="scientific">Orchesella dallaii</name>
    <dbReference type="NCBI Taxonomy" id="48710"/>
    <lineage>
        <taxon>Eukaryota</taxon>
        <taxon>Metazoa</taxon>
        <taxon>Ecdysozoa</taxon>
        <taxon>Arthropoda</taxon>
        <taxon>Hexapoda</taxon>
        <taxon>Collembola</taxon>
        <taxon>Entomobryomorpha</taxon>
        <taxon>Entomobryoidea</taxon>
        <taxon>Orchesellidae</taxon>
        <taxon>Orchesellinae</taxon>
        <taxon>Orchesella</taxon>
    </lineage>
</organism>
<feature type="transmembrane region" description="Helical" evidence="1">
    <location>
        <begin position="45"/>
        <end position="65"/>
    </location>
</feature>
<evidence type="ECO:0000256" key="1">
    <source>
        <dbReference type="SAM" id="Phobius"/>
    </source>
</evidence>
<reference evidence="2 3" key="1">
    <citation type="submission" date="2024-08" db="EMBL/GenBank/DDBJ databases">
        <authorList>
            <person name="Cucini C."/>
            <person name="Frati F."/>
        </authorList>
    </citation>
    <scope>NUCLEOTIDE SEQUENCE [LARGE SCALE GENOMIC DNA]</scope>
</reference>
<feature type="transmembrane region" description="Helical" evidence="1">
    <location>
        <begin position="85"/>
        <end position="105"/>
    </location>
</feature>
<dbReference type="Proteomes" id="UP001642540">
    <property type="component" value="Unassembled WGS sequence"/>
</dbReference>
<gene>
    <name evidence="2" type="ORF">ODALV1_LOCUS23013</name>
</gene>
<comment type="caution">
    <text evidence="2">The sequence shown here is derived from an EMBL/GenBank/DDBJ whole genome shotgun (WGS) entry which is preliminary data.</text>
</comment>